<evidence type="ECO:0000256" key="4">
    <source>
        <dbReference type="ARBA" id="ARBA00023014"/>
    </source>
</evidence>
<dbReference type="GO" id="GO:0051536">
    <property type="term" value="F:iron-sulfur cluster binding"/>
    <property type="evidence" value="ECO:0007669"/>
    <property type="project" value="UniProtKB-KW"/>
</dbReference>
<dbReference type="InterPro" id="IPR008275">
    <property type="entry name" value="CoA_E_activase_dom"/>
</dbReference>
<evidence type="ECO:0000256" key="2">
    <source>
        <dbReference type="ARBA" id="ARBA00022723"/>
    </source>
</evidence>
<dbReference type="PANTHER" id="PTHR32329">
    <property type="entry name" value="BIFUNCTIONAL PROTEIN [INCLUDES 2-HYDROXYACYL-COA DEHYDRATASE (N-TER) AND ITS ACTIVATOR DOMAIN (C_TERM)-RELATED"/>
    <property type="match status" value="1"/>
</dbReference>
<keyword evidence="3" id="KW-0408">Iron</keyword>
<evidence type="ECO:0000259" key="5">
    <source>
        <dbReference type="Pfam" id="PF01869"/>
    </source>
</evidence>
<dbReference type="CDD" id="cd24036">
    <property type="entry name" value="ASKHA_NBD_BcrAD_BadFG_HgdC_HadI"/>
    <property type="match status" value="1"/>
</dbReference>
<evidence type="ECO:0000256" key="3">
    <source>
        <dbReference type="ARBA" id="ARBA00023004"/>
    </source>
</evidence>
<keyword evidence="4" id="KW-0411">Iron-sulfur</keyword>
<dbReference type="SUPFAM" id="SSF53067">
    <property type="entry name" value="Actin-like ATPase domain"/>
    <property type="match status" value="1"/>
</dbReference>
<sequence length="261" mass="27869">MDGRIYAGVDVGTHSTKLVILRAGEPLATRIVLAQDPEMEAPDAALRTLVGETGLSWEEIAATVATGVGRNTVPFAQRTRSEQLCHAQGAYWHFPQARTVLDIGAEGVRAMRLNEKGEVQDFVCNSKCASGTGAFLEVISEVLEVPLGEMGELALRAPGREQDSSYCTVFAESEDISLIHRGRSIWSILAGVIQAVAERSFELLKKIGLRPPVVLTGGGSRNVGLQRALQEMAGQELWVPPTPQTIGALGAALWGAKGVRG</sequence>
<accession>A0A932CS05</accession>
<dbReference type="PANTHER" id="PTHR32329:SF2">
    <property type="entry name" value="BIFUNCTIONAL PROTEIN [INCLUDES 2-HYDROXYACYL-COA DEHYDRATASE (N-TER) AND ITS ACTIVATOR DOMAIN (C_TERM)"/>
    <property type="match status" value="1"/>
</dbReference>
<dbReference type="Pfam" id="PF01869">
    <property type="entry name" value="BcrAD_BadFG"/>
    <property type="match status" value="1"/>
</dbReference>
<dbReference type="EMBL" id="JACPRF010000367">
    <property type="protein sequence ID" value="MBI2877582.1"/>
    <property type="molecule type" value="Genomic_DNA"/>
</dbReference>
<gene>
    <name evidence="6" type="ORF">HYY20_11945</name>
</gene>
<reference evidence="6" key="1">
    <citation type="submission" date="2020-07" db="EMBL/GenBank/DDBJ databases">
        <title>Huge and variable diversity of episymbiotic CPR bacteria and DPANN archaea in groundwater ecosystems.</title>
        <authorList>
            <person name="He C.Y."/>
            <person name="Keren R."/>
            <person name="Whittaker M."/>
            <person name="Farag I.F."/>
            <person name="Doudna J."/>
            <person name="Cate J.H.D."/>
            <person name="Banfield J.F."/>
        </authorList>
    </citation>
    <scope>NUCLEOTIDE SEQUENCE</scope>
    <source>
        <strain evidence="6">NC_groundwater_672_Ag_B-0.1um_62_36</strain>
    </source>
</reference>
<keyword evidence="2" id="KW-0479">Metal-binding</keyword>
<dbReference type="InterPro" id="IPR051805">
    <property type="entry name" value="Dehydratase_Activator_Redct"/>
</dbReference>
<protein>
    <submittedName>
        <fullName evidence="6">2-hydroxyglutaryl-CoA dehydratase</fullName>
    </submittedName>
</protein>
<dbReference type="NCBIfam" id="TIGR00241">
    <property type="entry name" value="CoA_E_activ"/>
    <property type="match status" value="1"/>
</dbReference>
<comment type="cofactor">
    <cofactor evidence="1">
        <name>[4Fe-4S] cluster</name>
        <dbReference type="ChEBI" id="CHEBI:49883"/>
    </cofactor>
</comment>
<feature type="domain" description="ATPase BadF/BadG/BcrA/BcrD type" evidence="5">
    <location>
        <begin position="8"/>
        <end position="255"/>
    </location>
</feature>
<proteinExistence type="predicted"/>
<evidence type="ECO:0000313" key="6">
    <source>
        <dbReference type="EMBL" id="MBI2877582.1"/>
    </source>
</evidence>
<comment type="caution">
    <text evidence="6">The sequence shown here is derived from an EMBL/GenBank/DDBJ whole genome shotgun (WGS) entry which is preliminary data.</text>
</comment>
<evidence type="ECO:0000313" key="7">
    <source>
        <dbReference type="Proteomes" id="UP000769766"/>
    </source>
</evidence>
<dbReference type="AlphaFoldDB" id="A0A932CS05"/>
<name>A0A932CS05_UNCTE</name>
<evidence type="ECO:0000256" key="1">
    <source>
        <dbReference type="ARBA" id="ARBA00001966"/>
    </source>
</evidence>
<dbReference type="GO" id="GO:0046872">
    <property type="term" value="F:metal ion binding"/>
    <property type="evidence" value="ECO:0007669"/>
    <property type="project" value="UniProtKB-KW"/>
</dbReference>
<dbReference type="InterPro" id="IPR002731">
    <property type="entry name" value="ATPase_BadF"/>
</dbReference>
<organism evidence="6 7">
    <name type="scientific">Tectimicrobiota bacterium</name>
    <dbReference type="NCBI Taxonomy" id="2528274"/>
    <lineage>
        <taxon>Bacteria</taxon>
        <taxon>Pseudomonadati</taxon>
        <taxon>Nitrospinota/Tectimicrobiota group</taxon>
        <taxon>Candidatus Tectimicrobiota</taxon>
    </lineage>
</organism>
<dbReference type="Proteomes" id="UP000769766">
    <property type="component" value="Unassembled WGS sequence"/>
</dbReference>
<dbReference type="Gene3D" id="3.30.420.40">
    <property type="match status" value="2"/>
</dbReference>
<dbReference type="InterPro" id="IPR043129">
    <property type="entry name" value="ATPase_NBD"/>
</dbReference>